<dbReference type="EMBL" id="GBXM01044410">
    <property type="protein sequence ID" value="JAH64167.1"/>
    <property type="molecule type" value="Transcribed_RNA"/>
</dbReference>
<dbReference type="AlphaFoldDB" id="A0A0E9UEF1"/>
<sequence>MLGIVMAEELVYEGILRTVACVCPIGECAEICATAKY</sequence>
<reference evidence="1" key="2">
    <citation type="journal article" date="2015" name="Fish Shellfish Immunol.">
        <title>Early steps in the European eel (Anguilla anguilla)-Vibrio vulnificus interaction in the gills: Role of the RtxA13 toxin.</title>
        <authorList>
            <person name="Callol A."/>
            <person name="Pajuelo D."/>
            <person name="Ebbesson L."/>
            <person name="Teles M."/>
            <person name="MacKenzie S."/>
            <person name="Amaro C."/>
        </authorList>
    </citation>
    <scope>NUCLEOTIDE SEQUENCE</scope>
</reference>
<protein>
    <submittedName>
        <fullName evidence="1">Uncharacterized protein</fullName>
    </submittedName>
</protein>
<reference evidence="1" key="1">
    <citation type="submission" date="2014-11" db="EMBL/GenBank/DDBJ databases">
        <authorList>
            <person name="Amaro Gonzalez C."/>
        </authorList>
    </citation>
    <scope>NUCLEOTIDE SEQUENCE</scope>
</reference>
<proteinExistence type="predicted"/>
<organism evidence="1">
    <name type="scientific">Anguilla anguilla</name>
    <name type="common">European freshwater eel</name>
    <name type="synonym">Muraena anguilla</name>
    <dbReference type="NCBI Taxonomy" id="7936"/>
    <lineage>
        <taxon>Eukaryota</taxon>
        <taxon>Metazoa</taxon>
        <taxon>Chordata</taxon>
        <taxon>Craniata</taxon>
        <taxon>Vertebrata</taxon>
        <taxon>Euteleostomi</taxon>
        <taxon>Actinopterygii</taxon>
        <taxon>Neopterygii</taxon>
        <taxon>Teleostei</taxon>
        <taxon>Anguilliformes</taxon>
        <taxon>Anguillidae</taxon>
        <taxon>Anguilla</taxon>
    </lineage>
</organism>
<evidence type="ECO:0000313" key="1">
    <source>
        <dbReference type="EMBL" id="JAH64167.1"/>
    </source>
</evidence>
<accession>A0A0E9UEF1</accession>
<name>A0A0E9UEF1_ANGAN</name>